<feature type="compositionally biased region" description="Low complexity" evidence="1">
    <location>
        <begin position="788"/>
        <end position="822"/>
    </location>
</feature>
<feature type="compositionally biased region" description="Basic and acidic residues" evidence="1">
    <location>
        <begin position="856"/>
        <end position="865"/>
    </location>
</feature>
<evidence type="ECO:0000256" key="1">
    <source>
        <dbReference type="SAM" id="MobiDB-lite"/>
    </source>
</evidence>
<accession>A0A6J3M269</accession>
<reference evidence="3" key="2">
    <citation type="submission" date="2020-04" db="EMBL/GenBank/DDBJ databases">
        <authorList>
            <consortium name="NCBI Genome Project"/>
        </authorList>
    </citation>
    <scope>NUCLEOTIDE SEQUENCE</scope>
    <source>
        <strain evidence="3">CBS 342.82</strain>
    </source>
</reference>
<feature type="region of interest" description="Disordered" evidence="1">
    <location>
        <begin position="155"/>
        <end position="245"/>
    </location>
</feature>
<feature type="region of interest" description="Disordered" evidence="1">
    <location>
        <begin position="787"/>
        <end position="865"/>
    </location>
</feature>
<evidence type="ECO:0000313" key="3">
    <source>
        <dbReference type="RefSeq" id="XP_033459156.1"/>
    </source>
</evidence>
<name>A0A6J3M269_9PEZI</name>
<dbReference type="Proteomes" id="UP000504637">
    <property type="component" value="Unplaced"/>
</dbReference>
<keyword evidence="2" id="KW-1185">Reference proteome</keyword>
<feature type="compositionally biased region" description="Acidic residues" evidence="1">
    <location>
        <begin position="306"/>
        <end position="316"/>
    </location>
</feature>
<reference evidence="3" key="3">
    <citation type="submission" date="2025-08" db="UniProtKB">
        <authorList>
            <consortium name="RefSeq"/>
        </authorList>
    </citation>
    <scope>IDENTIFICATION</scope>
    <source>
        <strain evidence="3">CBS 342.82</strain>
    </source>
</reference>
<feature type="compositionally biased region" description="Polar residues" evidence="1">
    <location>
        <begin position="436"/>
        <end position="449"/>
    </location>
</feature>
<protein>
    <submittedName>
        <fullName evidence="3">Uncharacterized protein</fullName>
    </submittedName>
</protein>
<gene>
    <name evidence="3" type="ORF">K489DRAFT_233419</name>
</gene>
<dbReference type="AlphaFoldDB" id="A0A6J3M269"/>
<feature type="region of interest" description="Disordered" evidence="1">
    <location>
        <begin position="436"/>
        <end position="516"/>
    </location>
</feature>
<feature type="compositionally biased region" description="Polar residues" evidence="1">
    <location>
        <begin position="368"/>
        <end position="377"/>
    </location>
</feature>
<feature type="compositionally biased region" description="Polar residues" evidence="1">
    <location>
        <begin position="236"/>
        <end position="245"/>
    </location>
</feature>
<proteinExistence type="predicted"/>
<feature type="compositionally biased region" description="Basic and acidic residues" evidence="1">
    <location>
        <begin position="175"/>
        <end position="185"/>
    </location>
</feature>
<evidence type="ECO:0000313" key="2">
    <source>
        <dbReference type="Proteomes" id="UP000504637"/>
    </source>
</evidence>
<feature type="region of interest" description="Disordered" evidence="1">
    <location>
        <begin position="99"/>
        <end position="124"/>
    </location>
</feature>
<dbReference type="OrthoDB" id="5244050at2759"/>
<feature type="region of interest" description="Disordered" evidence="1">
    <location>
        <begin position="306"/>
        <end position="386"/>
    </location>
</feature>
<feature type="region of interest" description="Disordered" evidence="1">
    <location>
        <begin position="717"/>
        <end position="773"/>
    </location>
</feature>
<sequence>MRFGGSIRSKSEDHSVKAADVILQLGDSRIALKAEDVAGANVSTTRGDSCEDLAQRQIPHQNTTDDEARAHVALHRMQKELSGNTTATSAAQHVYWSPDDFSQSFPQNTENSVRSTDSPESVGLQHTTFHRSQESLSMTQQAQMSAARDFARSFGQSNTFDPVSGVVPGQEYSPEDMRRDEEIRRSKTVGASATKSRRPRKLDLAQFFAQAKHSHSGPPTLSPSNASPSGAADNNDLPTLTPSSCTSFSAAGRRAKAASNAAESMALRPLTAKKELEGDIFDPKTNVRRPPKGIQNWFDAYLSDDDDEEDEVEENNGEGVPMSFELPADEILPPAYDGPNRMHTNRSTDSNNTSSSGISSDRKHSDGRQWQPSSKQDSVLSVSSLEGDRDTFDARWTHSASHSHSSLLPASPYSATYLHSSSSRPHNLRSLSHESLYTSSRDSNHSRIQSGGGVSIANSTMSRDKPLPRPPGQNSDAAMSPISSSGSFGRGFHRMNNPSVGSTIPDSPYMENQGDTLGGDAAVVMAVTEEERQLLDLMRRKRAAMAQLSFSEGYQMALRQDAQHYQGQPSLSPTTMELPREFRASDRRAPGQAVRSWTVSVPTHADDEMIRRQLSDIRKEDVDNALKMERFLSMQAPPVLTSMHPAEIPRVPVELPASMPNDEPSMHNGTLPHQRVPSLIHTVMPEDDDSAVDNPAKVKKFLANSTGLYAAPPYTAAAGGSPGRNKSSLAGVMPSPVPEEEPISSQTTPRADTDALPRPSIDHPVITMRDDPRQLPIEIQMVAEMLRSSSSDGSGHDSVGADSSTPASSVPSSMARSASVSSFLSRQDSTKHLAHLRPIGNASPLGSLISASGETGSRRDQAIPE</sequence>
<reference evidence="3" key="1">
    <citation type="submission" date="2020-01" db="EMBL/GenBank/DDBJ databases">
        <authorList>
            <consortium name="DOE Joint Genome Institute"/>
            <person name="Haridas S."/>
            <person name="Albert R."/>
            <person name="Binder M."/>
            <person name="Bloem J."/>
            <person name="Labutti K."/>
            <person name="Salamov A."/>
            <person name="Andreopoulos B."/>
            <person name="Baker S.E."/>
            <person name="Barry K."/>
            <person name="Bills G."/>
            <person name="Bluhm B.H."/>
            <person name="Cannon C."/>
            <person name="Castanera R."/>
            <person name="Culley D.E."/>
            <person name="Daum C."/>
            <person name="Ezra D."/>
            <person name="Gonzalez J.B."/>
            <person name="Henrissat B."/>
            <person name="Kuo A."/>
            <person name="Liang C."/>
            <person name="Lipzen A."/>
            <person name="Lutzoni F."/>
            <person name="Magnuson J."/>
            <person name="Mondo S."/>
            <person name="Nolan M."/>
            <person name="Ohm R."/>
            <person name="Pangilinan J."/>
            <person name="Park H.-J."/>
            <person name="Ramirez L."/>
            <person name="Alfaro M."/>
            <person name="Sun H."/>
            <person name="Tritt A."/>
            <person name="Yoshinaga Y."/>
            <person name="Zwiers L.-H."/>
            <person name="Turgeon B.G."/>
            <person name="Goodwin S.B."/>
            <person name="Spatafora J.W."/>
            <person name="Crous P.W."/>
            <person name="Grigoriev I.V."/>
        </authorList>
    </citation>
    <scope>NUCLEOTIDE SEQUENCE</scope>
    <source>
        <strain evidence="3">CBS 342.82</strain>
    </source>
</reference>
<feature type="region of interest" description="Disordered" evidence="1">
    <location>
        <begin position="268"/>
        <end position="293"/>
    </location>
</feature>
<dbReference type="GeneID" id="54357623"/>
<feature type="compositionally biased region" description="Polar residues" evidence="1">
    <location>
        <begin position="217"/>
        <end position="228"/>
    </location>
</feature>
<dbReference type="RefSeq" id="XP_033459156.1">
    <property type="nucleotide sequence ID" value="XM_033599824.1"/>
</dbReference>
<feature type="compositionally biased region" description="Polar residues" evidence="1">
    <location>
        <begin position="100"/>
        <end position="124"/>
    </location>
</feature>
<feature type="compositionally biased region" description="Low complexity" evidence="1">
    <location>
        <begin position="345"/>
        <end position="359"/>
    </location>
</feature>
<feature type="compositionally biased region" description="Polar residues" evidence="1">
    <location>
        <begin position="496"/>
        <end position="505"/>
    </location>
</feature>
<organism evidence="3">
    <name type="scientific">Dissoconium aciculare CBS 342.82</name>
    <dbReference type="NCBI Taxonomy" id="1314786"/>
    <lineage>
        <taxon>Eukaryota</taxon>
        <taxon>Fungi</taxon>
        <taxon>Dikarya</taxon>
        <taxon>Ascomycota</taxon>
        <taxon>Pezizomycotina</taxon>
        <taxon>Dothideomycetes</taxon>
        <taxon>Dothideomycetidae</taxon>
        <taxon>Mycosphaerellales</taxon>
        <taxon>Dissoconiaceae</taxon>
        <taxon>Dissoconium</taxon>
    </lineage>
</organism>